<organism evidence="3 4">
    <name type="scientific">Penicillium canariense</name>
    <dbReference type="NCBI Taxonomy" id="189055"/>
    <lineage>
        <taxon>Eukaryota</taxon>
        <taxon>Fungi</taxon>
        <taxon>Dikarya</taxon>
        <taxon>Ascomycota</taxon>
        <taxon>Pezizomycotina</taxon>
        <taxon>Eurotiomycetes</taxon>
        <taxon>Eurotiomycetidae</taxon>
        <taxon>Eurotiales</taxon>
        <taxon>Aspergillaceae</taxon>
        <taxon>Penicillium</taxon>
    </lineage>
</organism>
<feature type="compositionally biased region" description="Polar residues" evidence="1">
    <location>
        <begin position="213"/>
        <end position="231"/>
    </location>
</feature>
<protein>
    <recommendedName>
        <fullName evidence="2">Programmed cell death protein 2 C-terminal domain-containing protein</fullName>
    </recommendedName>
</protein>
<feature type="region of interest" description="Disordered" evidence="1">
    <location>
        <begin position="177"/>
        <end position="246"/>
    </location>
</feature>
<feature type="domain" description="Programmed cell death protein 2 C-terminal" evidence="2">
    <location>
        <begin position="298"/>
        <end position="427"/>
    </location>
</feature>
<dbReference type="OrthoDB" id="443682at2759"/>
<dbReference type="PANTHER" id="PTHR47524:SF1">
    <property type="entry name" value="20S RRNA ACCUMULATION PROTEIN 4"/>
    <property type="match status" value="1"/>
</dbReference>
<evidence type="ECO:0000313" key="3">
    <source>
        <dbReference type="EMBL" id="KAJ5174810.1"/>
    </source>
</evidence>
<dbReference type="GeneID" id="81421988"/>
<evidence type="ECO:0000313" key="4">
    <source>
        <dbReference type="Proteomes" id="UP001149163"/>
    </source>
</evidence>
<dbReference type="PANTHER" id="PTHR47524">
    <property type="entry name" value="20S RRNA ACCUMULATION PROTEIN 4"/>
    <property type="match status" value="1"/>
</dbReference>
<keyword evidence="4" id="KW-1185">Reference proteome</keyword>
<dbReference type="EMBL" id="JAPQKN010000001">
    <property type="protein sequence ID" value="KAJ5174810.1"/>
    <property type="molecule type" value="Genomic_DNA"/>
</dbReference>
<dbReference type="AlphaFoldDB" id="A0A9W9ICH0"/>
<evidence type="ECO:0000256" key="1">
    <source>
        <dbReference type="SAM" id="MobiDB-lite"/>
    </source>
</evidence>
<name>A0A9W9ICH0_9EURO</name>
<sequence>MDPYDSDSSLDEDFTETSVLLGYAAEEVIEDTISHLGGWPSWIDENTPPPGDYAYCKVCNSPMLLLLELHGDLPDHFPNNERRLYIFGCPRKPCNRKPGSIRAYRATRKVSLPGLPLPRPQKEEKKPEKKPEPVAPPKPKQDLGASLFGAASLTSSVSANSNPFSVNPGSSVAGANPFAMPKPATPAGPASQPSSSTSTNALAETFADKVRISSPNPTASASGTATKQTPESAGVQRPWPAQSDFPPPYKNHYLDAEYEAMSQPSTPTIPENVTMEPMEEEGSGGNVDLKDTFESELDKAFMKFSTRLAHNPEQVLRYEYRGVPLLSSYTDQIGKRLHPEHSAGRVTTTGGGSMPPCEYCGAQRVFEVQLVPHAITMLEDGREGVGLGEGDAGMEWGTIIFGVCGQDCAPEKIGQLGWREEWAGVQWEETK</sequence>
<dbReference type="GO" id="GO:0030490">
    <property type="term" value="P:maturation of SSU-rRNA"/>
    <property type="evidence" value="ECO:0007669"/>
    <property type="project" value="TreeGrafter"/>
</dbReference>
<dbReference type="Proteomes" id="UP001149163">
    <property type="component" value="Unassembled WGS sequence"/>
</dbReference>
<reference evidence="3" key="1">
    <citation type="submission" date="2022-11" db="EMBL/GenBank/DDBJ databases">
        <authorList>
            <person name="Petersen C."/>
        </authorList>
    </citation>
    <scope>NUCLEOTIDE SEQUENCE</scope>
    <source>
        <strain evidence="3">IBT 26290</strain>
    </source>
</reference>
<dbReference type="GO" id="GO:0005737">
    <property type="term" value="C:cytoplasm"/>
    <property type="evidence" value="ECO:0007669"/>
    <property type="project" value="InterPro"/>
</dbReference>
<dbReference type="RefSeq" id="XP_056546418.1">
    <property type="nucleotide sequence ID" value="XM_056682812.1"/>
</dbReference>
<gene>
    <name evidence="3" type="ORF">N7482_000687</name>
</gene>
<feature type="compositionally biased region" description="Basic and acidic residues" evidence="1">
    <location>
        <begin position="120"/>
        <end position="132"/>
    </location>
</feature>
<evidence type="ECO:0000259" key="2">
    <source>
        <dbReference type="Pfam" id="PF04194"/>
    </source>
</evidence>
<dbReference type="Pfam" id="PF04194">
    <property type="entry name" value="PDCD2_C"/>
    <property type="match status" value="1"/>
</dbReference>
<dbReference type="InterPro" id="IPR007320">
    <property type="entry name" value="PDCD2_C"/>
</dbReference>
<comment type="caution">
    <text evidence="3">The sequence shown here is derived from an EMBL/GenBank/DDBJ whole genome shotgun (WGS) entry which is preliminary data.</text>
</comment>
<proteinExistence type="predicted"/>
<reference evidence="3" key="2">
    <citation type="journal article" date="2023" name="IMA Fungus">
        <title>Comparative genomic study of the Penicillium genus elucidates a diverse pangenome and 15 lateral gene transfer events.</title>
        <authorList>
            <person name="Petersen C."/>
            <person name="Sorensen T."/>
            <person name="Nielsen M.R."/>
            <person name="Sondergaard T.E."/>
            <person name="Sorensen J.L."/>
            <person name="Fitzpatrick D.A."/>
            <person name="Frisvad J.C."/>
            <person name="Nielsen K.L."/>
        </authorList>
    </citation>
    <scope>NUCLEOTIDE SEQUENCE</scope>
    <source>
        <strain evidence="3">IBT 26290</strain>
    </source>
</reference>
<accession>A0A9W9ICH0</accession>
<feature type="compositionally biased region" description="Polar residues" evidence="1">
    <location>
        <begin position="191"/>
        <end position="202"/>
    </location>
</feature>
<feature type="region of interest" description="Disordered" evidence="1">
    <location>
        <begin position="108"/>
        <end position="144"/>
    </location>
</feature>